<dbReference type="Pfam" id="PF00587">
    <property type="entry name" value="tRNA-synt_2b"/>
    <property type="match status" value="1"/>
</dbReference>
<dbReference type="Pfam" id="PF03129">
    <property type="entry name" value="HGTP_anticodon"/>
    <property type="match status" value="1"/>
</dbReference>
<keyword evidence="5 14" id="KW-0436">Ligase</keyword>
<dbReference type="RefSeq" id="WP_089824979.1">
    <property type="nucleotide sequence ID" value="NZ_FODV01000006.1"/>
</dbReference>
<dbReference type="GO" id="GO:0005524">
    <property type="term" value="F:ATP binding"/>
    <property type="evidence" value="ECO:0007669"/>
    <property type="project" value="UniProtKB-UniRule"/>
</dbReference>
<dbReference type="Pfam" id="PF07973">
    <property type="entry name" value="tRNA_SAD"/>
    <property type="match status" value="1"/>
</dbReference>
<evidence type="ECO:0000259" key="15">
    <source>
        <dbReference type="PROSITE" id="PS50862"/>
    </source>
</evidence>
<feature type="domain" description="Aminoacyl-transfer RNA synthetases class-II family profile" evidence="15">
    <location>
        <begin position="266"/>
        <end position="533"/>
    </location>
</feature>
<evidence type="ECO:0000256" key="13">
    <source>
        <dbReference type="ARBA" id="ARBA00049515"/>
    </source>
</evidence>
<dbReference type="InterPro" id="IPR018163">
    <property type="entry name" value="Thr/Ala-tRNA-synth_IIc_edit"/>
</dbReference>
<dbReference type="GO" id="GO:0005737">
    <property type="term" value="C:cytoplasm"/>
    <property type="evidence" value="ECO:0007669"/>
    <property type="project" value="UniProtKB-SubCell"/>
</dbReference>
<keyword evidence="7 14" id="KW-0547">Nucleotide-binding</keyword>
<comment type="similarity">
    <text evidence="2 14">Belongs to the class-II aminoacyl-tRNA synthetase family.</text>
</comment>
<evidence type="ECO:0000256" key="7">
    <source>
        <dbReference type="ARBA" id="ARBA00022741"/>
    </source>
</evidence>
<keyword evidence="3 14" id="KW-0963">Cytoplasm</keyword>
<evidence type="ECO:0000256" key="9">
    <source>
        <dbReference type="ARBA" id="ARBA00022840"/>
    </source>
</evidence>
<comment type="catalytic activity">
    <reaction evidence="13 14">
        <text>tRNA(Thr) + L-threonine + ATP = L-threonyl-tRNA(Thr) + AMP + diphosphate + H(+)</text>
        <dbReference type="Rhea" id="RHEA:24624"/>
        <dbReference type="Rhea" id="RHEA-COMP:9670"/>
        <dbReference type="Rhea" id="RHEA-COMP:9704"/>
        <dbReference type="ChEBI" id="CHEBI:15378"/>
        <dbReference type="ChEBI" id="CHEBI:30616"/>
        <dbReference type="ChEBI" id="CHEBI:33019"/>
        <dbReference type="ChEBI" id="CHEBI:57926"/>
        <dbReference type="ChEBI" id="CHEBI:78442"/>
        <dbReference type="ChEBI" id="CHEBI:78534"/>
        <dbReference type="ChEBI" id="CHEBI:456215"/>
        <dbReference type="EC" id="6.1.1.3"/>
    </reaction>
</comment>
<comment type="cofactor">
    <cofactor evidence="14">
        <name>Zn(2+)</name>
        <dbReference type="ChEBI" id="CHEBI:29105"/>
    </cofactor>
    <text evidence="14">Binds 1 zinc ion per subunit.</text>
</comment>
<dbReference type="PANTHER" id="PTHR11451:SF44">
    <property type="entry name" value="THREONINE--TRNA LIGASE, CHLOROPLASTIC_MITOCHONDRIAL 2"/>
    <property type="match status" value="1"/>
</dbReference>
<gene>
    <name evidence="14" type="primary">thrS</name>
    <name evidence="17" type="ORF">SAMN04487948_106144</name>
</gene>
<keyword evidence="10 14" id="KW-0694">RNA-binding</keyword>
<dbReference type="InterPro" id="IPR004154">
    <property type="entry name" value="Anticodon-bd"/>
</dbReference>
<dbReference type="FunFam" id="3.30.930.10:FF:000002">
    <property type="entry name" value="Threonine--tRNA ligase"/>
    <property type="match status" value="1"/>
</dbReference>
<keyword evidence="9 14" id="KW-0067">ATP-binding</keyword>
<evidence type="ECO:0000256" key="11">
    <source>
        <dbReference type="ARBA" id="ARBA00022917"/>
    </source>
</evidence>
<dbReference type="GO" id="GO:0046872">
    <property type="term" value="F:metal ion binding"/>
    <property type="evidence" value="ECO:0007669"/>
    <property type="project" value="UniProtKB-KW"/>
</dbReference>
<dbReference type="FunFam" id="3.40.50.800:FF:000001">
    <property type="entry name" value="Threonine--tRNA ligase"/>
    <property type="match status" value="1"/>
</dbReference>
<dbReference type="EC" id="6.1.1.3" evidence="14"/>
<dbReference type="Gene3D" id="3.40.50.800">
    <property type="entry name" value="Anticodon-binding domain"/>
    <property type="match status" value="1"/>
</dbReference>
<evidence type="ECO:0000256" key="6">
    <source>
        <dbReference type="ARBA" id="ARBA00022723"/>
    </source>
</evidence>
<evidence type="ECO:0000313" key="17">
    <source>
        <dbReference type="EMBL" id="SEO88129.1"/>
    </source>
</evidence>
<organism evidence="17 18">
    <name type="scientific">Halogranum amylolyticum</name>
    <dbReference type="NCBI Taxonomy" id="660520"/>
    <lineage>
        <taxon>Archaea</taxon>
        <taxon>Methanobacteriati</taxon>
        <taxon>Methanobacteriota</taxon>
        <taxon>Stenosarchaea group</taxon>
        <taxon>Halobacteria</taxon>
        <taxon>Halobacteriales</taxon>
        <taxon>Haloferacaceae</taxon>
    </lineage>
</organism>
<dbReference type="Pfam" id="PF02824">
    <property type="entry name" value="TGS"/>
    <property type="match status" value="1"/>
</dbReference>
<evidence type="ECO:0000259" key="16">
    <source>
        <dbReference type="PROSITE" id="PS51880"/>
    </source>
</evidence>
<dbReference type="InterPro" id="IPR033728">
    <property type="entry name" value="ThrRS_core"/>
</dbReference>
<feature type="region of interest" description="Catalytic" evidence="14">
    <location>
        <begin position="242"/>
        <end position="533"/>
    </location>
</feature>
<evidence type="ECO:0000313" key="18">
    <source>
        <dbReference type="Proteomes" id="UP000199126"/>
    </source>
</evidence>
<dbReference type="Gene3D" id="3.30.930.10">
    <property type="entry name" value="Bira Bifunctional Protein, Domain 2"/>
    <property type="match status" value="1"/>
</dbReference>
<dbReference type="OrthoDB" id="372136at2157"/>
<dbReference type="SUPFAM" id="SSF55681">
    <property type="entry name" value="Class II aaRS and biotin synthetases"/>
    <property type="match status" value="1"/>
</dbReference>
<dbReference type="NCBIfam" id="TIGR00418">
    <property type="entry name" value="thrS"/>
    <property type="match status" value="1"/>
</dbReference>
<dbReference type="SUPFAM" id="SSF52954">
    <property type="entry name" value="Class II aaRS ABD-related"/>
    <property type="match status" value="1"/>
</dbReference>
<feature type="binding site" evidence="14">
    <location>
        <position position="510"/>
    </location>
    <ligand>
        <name>Zn(2+)</name>
        <dbReference type="ChEBI" id="CHEBI:29105"/>
        <note>catalytic</note>
    </ligand>
</feature>
<dbReference type="Gene3D" id="3.10.20.30">
    <property type="match status" value="1"/>
</dbReference>
<keyword evidence="8 14" id="KW-0862">Zinc</keyword>
<evidence type="ECO:0000256" key="3">
    <source>
        <dbReference type="ARBA" id="ARBA00022490"/>
    </source>
</evidence>
<dbReference type="InterPro" id="IPR045864">
    <property type="entry name" value="aa-tRNA-synth_II/BPL/LPL"/>
</dbReference>
<dbReference type="Proteomes" id="UP000199126">
    <property type="component" value="Unassembled WGS sequence"/>
</dbReference>
<accession>A0A1H8TAG6</accession>
<name>A0A1H8TAG6_9EURY</name>
<dbReference type="GO" id="GO:0002161">
    <property type="term" value="F:aminoacyl-tRNA deacylase activity"/>
    <property type="evidence" value="ECO:0007669"/>
    <property type="project" value="UniProtKB-ARBA"/>
</dbReference>
<protein>
    <recommendedName>
        <fullName evidence="14">Threonine--tRNA ligase</fullName>
        <ecNumber evidence="14">6.1.1.3</ecNumber>
    </recommendedName>
    <alternativeName>
        <fullName evidence="14">Threonyl-tRNA synthetase</fullName>
        <shortName evidence="14">ThrRS</shortName>
    </alternativeName>
</protein>
<evidence type="ECO:0000256" key="8">
    <source>
        <dbReference type="ARBA" id="ARBA00022833"/>
    </source>
</evidence>
<dbReference type="PRINTS" id="PR01047">
    <property type="entry name" value="TRNASYNTHTHR"/>
</dbReference>
<keyword evidence="4 14" id="KW-0820">tRNA-binding</keyword>
<evidence type="ECO:0000256" key="2">
    <source>
        <dbReference type="ARBA" id="ARBA00008226"/>
    </source>
</evidence>
<dbReference type="InterPro" id="IPR004095">
    <property type="entry name" value="TGS"/>
</dbReference>
<dbReference type="PANTHER" id="PTHR11451">
    <property type="entry name" value="THREONINE-TRNA LIGASE"/>
    <property type="match status" value="1"/>
</dbReference>
<dbReference type="CDD" id="cd00771">
    <property type="entry name" value="ThrRS_core"/>
    <property type="match status" value="1"/>
</dbReference>
<keyword evidence="18" id="KW-1185">Reference proteome</keyword>
<dbReference type="FunFam" id="3.30.980.10:FF:000005">
    <property type="entry name" value="Threonyl-tRNA synthetase, mitochondrial"/>
    <property type="match status" value="1"/>
</dbReference>
<evidence type="ECO:0000256" key="1">
    <source>
        <dbReference type="ARBA" id="ARBA00004496"/>
    </source>
</evidence>
<dbReference type="InterPro" id="IPR002320">
    <property type="entry name" value="Thr-tRNA-ligase_IIa"/>
</dbReference>
<dbReference type="PROSITE" id="PS51880">
    <property type="entry name" value="TGS"/>
    <property type="match status" value="1"/>
</dbReference>
<comment type="subunit">
    <text evidence="14">Homodimer.</text>
</comment>
<dbReference type="EMBL" id="FODV01000006">
    <property type="protein sequence ID" value="SEO88129.1"/>
    <property type="molecule type" value="Genomic_DNA"/>
</dbReference>
<comment type="subcellular location">
    <subcellularLocation>
        <location evidence="1 14">Cytoplasm</location>
    </subcellularLocation>
</comment>
<feature type="domain" description="TGS" evidence="16">
    <location>
        <begin position="1"/>
        <end position="63"/>
    </location>
</feature>
<dbReference type="InterPro" id="IPR012947">
    <property type="entry name" value="tRNA_SAD"/>
</dbReference>
<dbReference type="CDD" id="cd00860">
    <property type="entry name" value="ThrRS_anticodon"/>
    <property type="match status" value="1"/>
</dbReference>
<dbReference type="GO" id="GO:0006435">
    <property type="term" value="P:threonyl-tRNA aminoacylation"/>
    <property type="evidence" value="ECO:0007669"/>
    <property type="project" value="UniProtKB-UniRule"/>
</dbReference>
<keyword evidence="6 14" id="KW-0479">Metal-binding</keyword>
<feature type="binding site" evidence="14">
    <location>
        <position position="385"/>
    </location>
    <ligand>
        <name>Zn(2+)</name>
        <dbReference type="ChEBI" id="CHEBI:29105"/>
        <note>catalytic</note>
    </ligand>
</feature>
<dbReference type="SUPFAM" id="SSF81271">
    <property type="entry name" value="TGS-like"/>
    <property type="match status" value="1"/>
</dbReference>
<dbReference type="InterPro" id="IPR012675">
    <property type="entry name" value="Beta-grasp_dom_sf"/>
</dbReference>
<reference evidence="18" key="1">
    <citation type="submission" date="2016-10" db="EMBL/GenBank/DDBJ databases">
        <authorList>
            <person name="Varghese N."/>
            <person name="Submissions S."/>
        </authorList>
    </citation>
    <scope>NUCLEOTIDE SEQUENCE [LARGE SCALE GENOMIC DNA]</scope>
    <source>
        <strain evidence="18">CGMCC 1.10121</strain>
    </source>
</reference>
<dbReference type="PROSITE" id="PS50862">
    <property type="entry name" value="AA_TRNA_LIGASE_II"/>
    <property type="match status" value="1"/>
</dbReference>
<dbReference type="InterPro" id="IPR002314">
    <property type="entry name" value="aa-tRNA-synt_IIb"/>
</dbReference>
<dbReference type="GO" id="GO:0004829">
    <property type="term" value="F:threonine-tRNA ligase activity"/>
    <property type="evidence" value="ECO:0007669"/>
    <property type="project" value="UniProtKB-UniRule"/>
</dbReference>
<evidence type="ECO:0000256" key="12">
    <source>
        <dbReference type="ARBA" id="ARBA00023146"/>
    </source>
</evidence>
<dbReference type="GO" id="GO:0000049">
    <property type="term" value="F:tRNA binding"/>
    <property type="evidence" value="ECO:0007669"/>
    <property type="project" value="UniProtKB-KW"/>
</dbReference>
<dbReference type="SUPFAM" id="SSF55186">
    <property type="entry name" value="ThrRS/AlaRS common domain"/>
    <property type="match status" value="1"/>
</dbReference>
<evidence type="ECO:0000256" key="5">
    <source>
        <dbReference type="ARBA" id="ARBA00022598"/>
    </source>
</evidence>
<dbReference type="SMART" id="SM00863">
    <property type="entry name" value="tRNA_SAD"/>
    <property type="match status" value="1"/>
</dbReference>
<evidence type="ECO:0000256" key="4">
    <source>
        <dbReference type="ARBA" id="ARBA00022555"/>
    </source>
</evidence>
<evidence type="ECO:0000256" key="14">
    <source>
        <dbReference type="HAMAP-Rule" id="MF_00184"/>
    </source>
</evidence>
<sequence length="641" mass="73387">MSDIVVILPDGSELSVPEGSSVEDAAYEIGPGLGKDTVAGVVDGELVDKATELHDGDDLVIVTDQSDEYLDVLRHSAAHVFAQALQRLHPEAKLTIGPWTDQGFYYDVTNVDLDMDDLEDVEAEMADIVAEDLPIERVLVDREEALEKYADNEFKREILETEAAGEDPVSFYQQGEFEDLCQGPHVESTGEIGAFKLLNISSAYWRGDEDNETLTRVYGTAFESEQDLHDFLEMQEEAKERDHRKLGQELELFSIDETTGPGLPLYHPNGKRILDELADYAKQLNLDAGYDPVETPHLFRTELWKKSGHYDNYVDDMFLLDVNDEEYGLKPMNCPGHATIFDQRSWSYRDLPVRYFEDGKVYRKEQRGELSGLSRVWSFTIDDGHLFVRPDQIEDEINLIIDNILSVFDTFDLEAEVALATRPEKSVGSDEIWEQAESQLKSVLDDSGIDYGLEPGDGAFYGPKIDFAFKDALGRKWDGPTVQLDFNMPERFELTYTGEDNEEHRPVMIHRALYGSYERFFMVLIEHFNGKFPFWLAPEQVRILPISDDQLGYAKKLQYQLGDFRVDIEDRSWTLGRKIREAQEDRVPYMVIVGGDEQEAETISVRDRKEREAKDVTVEEFRSHLEAERDEKRAEPDFLDE</sequence>
<keyword evidence="12 14" id="KW-0030">Aminoacyl-tRNA synthetase</keyword>
<proteinExistence type="inferred from homology"/>
<dbReference type="InterPro" id="IPR012676">
    <property type="entry name" value="TGS-like"/>
</dbReference>
<dbReference type="HAMAP" id="MF_00184">
    <property type="entry name" value="Thr_tRNA_synth"/>
    <property type="match status" value="1"/>
</dbReference>
<dbReference type="Gene3D" id="3.30.54.20">
    <property type="match status" value="1"/>
</dbReference>
<dbReference type="AlphaFoldDB" id="A0A1H8TAG6"/>
<dbReference type="InterPro" id="IPR047246">
    <property type="entry name" value="ThrRS_anticodon"/>
</dbReference>
<dbReference type="CDD" id="cd01667">
    <property type="entry name" value="TGS_ThrRS"/>
    <property type="match status" value="1"/>
</dbReference>
<dbReference type="Gene3D" id="3.30.980.10">
    <property type="entry name" value="Threonyl-trna Synthetase, Chain A, domain 2"/>
    <property type="match status" value="1"/>
</dbReference>
<dbReference type="InterPro" id="IPR006195">
    <property type="entry name" value="aa-tRNA-synth_II"/>
</dbReference>
<keyword evidence="11 14" id="KW-0648">Protein biosynthesis</keyword>
<dbReference type="InterPro" id="IPR036621">
    <property type="entry name" value="Anticodon-bd_dom_sf"/>
</dbReference>
<evidence type="ECO:0000256" key="10">
    <source>
        <dbReference type="ARBA" id="ARBA00022884"/>
    </source>
</evidence>
<feature type="binding site" evidence="14">
    <location>
        <position position="334"/>
    </location>
    <ligand>
        <name>Zn(2+)</name>
        <dbReference type="ChEBI" id="CHEBI:29105"/>
        <note>catalytic</note>
    </ligand>
</feature>